<dbReference type="EMBL" id="JBJUIK010000008">
    <property type="protein sequence ID" value="KAL3520512.1"/>
    <property type="molecule type" value="Genomic_DNA"/>
</dbReference>
<evidence type="ECO:0000313" key="2">
    <source>
        <dbReference type="EMBL" id="KAL3520512.1"/>
    </source>
</evidence>
<name>A0ABD2ZM39_9GENT</name>
<keyword evidence="3" id="KW-1185">Reference proteome</keyword>
<comment type="caution">
    <text evidence="2">The sequence shown here is derived from an EMBL/GenBank/DDBJ whole genome shotgun (WGS) entry which is preliminary data.</text>
</comment>
<evidence type="ECO:0000256" key="1">
    <source>
        <dbReference type="SAM" id="MobiDB-lite"/>
    </source>
</evidence>
<dbReference type="AlphaFoldDB" id="A0ABD2ZM39"/>
<accession>A0ABD2ZM39</accession>
<dbReference type="Proteomes" id="UP001630127">
    <property type="component" value="Unassembled WGS sequence"/>
</dbReference>
<gene>
    <name evidence="2" type="ORF">ACH5RR_018661</name>
</gene>
<sequence>MSFFKRRKEIYPQFPIHSKSWNKSLRTIRRRAIVGAASTLSEDSPSQQRRQRWKRHGSVWFKLVLHGFGQPFIFHLGDVKISMQILLCMGMNHQGSTGNDSRGAGDGDEDNGVKELGLRFSIPNSDG</sequence>
<reference evidence="2 3" key="1">
    <citation type="submission" date="2024-11" db="EMBL/GenBank/DDBJ databases">
        <title>A near-complete genome assembly of Cinchona calisaya.</title>
        <authorList>
            <person name="Lian D.C."/>
            <person name="Zhao X.W."/>
            <person name="Wei L."/>
        </authorList>
    </citation>
    <scope>NUCLEOTIDE SEQUENCE [LARGE SCALE GENOMIC DNA]</scope>
    <source>
        <tissue evidence="2">Nenye</tissue>
    </source>
</reference>
<feature type="region of interest" description="Disordered" evidence="1">
    <location>
        <begin position="96"/>
        <end position="127"/>
    </location>
</feature>
<organism evidence="2 3">
    <name type="scientific">Cinchona calisaya</name>
    <dbReference type="NCBI Taxonomy" id="153742"/>
    <lineage>
        <taxon>Eukaryota</taxon>
        <taxon>Viridiplantae</taxon>
        <taxon>Streptophyta</taxon>
        <taxon>Embryophyta</taxon>
        <taxon>Tracheophyta</taxon>
        <taxon>Spermatophyta</taxon>
        <taxon>Magnoliopsida</taxon>
        <taxon>eudicotyledons</taxon>
        <taxon>Gunneridae</taxon>
        <taxon>Pentapetalae</taxon>
        <taxon>asterids</taxon>
        <taxon>lamiids</taxon>
        <taxon>Gentianales</taxon>
        <taxon>Rubiaceae</taxon>
        <taxon>Cinchonoideae</taxon>
        <taxon>Cinchoneae</taxon>
        <taxon>Cinchona</taxon>
    </lineage>
</organism>
<proteinExistence type="predicted"/>
<protein>
    <submittedName>
        <fullName evidence="2">Uncharacterized protein</fullName>
    </submittedName>
</protein>
<evidence type="ECO:0000313" key="3">
    <source>
        <dbReference type="Proteomes" id="UP001630127"/>
    </source>
</evidence>